<organism evidence="6 7">
    <name type="scientific">Phialemonium thermophilum</name>
    <dbReference type="NCBI Taxonomy" id="223376"/>
    <lineage>
        <taxon>Eukaryota</taxon>
        <taxon>Fungi</taxon>
        <taxon>Dikarya</taxon>
        <taxon>Ascomycota</taxon>
        <taxon>Pezizomycotina</taxon>
        <taxon>Sordariomycetes</taxon>
        <taxon>Sordariomycetidae</taxon>
        <taxon>Cephalothecales</taxon>
        <taxon>Cephalothecaceae</taxon>
        <taxon>Phialemonium</taxon>
    </lineage>
</organism>
<comment type="cofactor">
    <cofactor evidence="1 5">
        <name>pyridoxal 5'-phosphate</name>
        <dbReference type="ChEBI" id="CHEBI:597326"/>
    </cofactor>
</comment>
<comment type="caution">
    <text evidence="6">The sequence shown here is derived from an EMBL/GenBank/DDBJ whole genome shotgun (WGS) entry which is preliminary data.</text>
</comment>
<protein>
    <recommendedName>
        <fullName evidence="8">L-2,4-diaminobutyrate decarboxylase</fullName>
    </recommendedName>
</protein>
<name>A0ABR3Y0P2_9PEZI</name>
<evidence type="ECO:0008006" key="8">
    <source>
        <dbReference type="Google" id="ProtNLM"/>
    </source>
</evidence>
<dbReference type="InterPro" id="IPR015422">
    <property type="entry name" value="PyrdxlP-dep_Trfase_small"/>
</dbReference>
<evidence type="ECO:0000256" key="2">
    <source>
        <dbReference type="ARBA" id="ARBA00009533"/>
    </source>
</evidence>
<dbReference type="InterPro" id="IPR002129">
    <property type="entry name" value="PyrdxlP-dep_de-COase"/>
</dbReference>
<dbReference type="Gene3D" id="3.40.640.10">
    <property type="entry name" value="Type I PLP-dependent aspartate aminotransferase-like (Major domain)"/>
    <property type="match status" value="1"/>
</dbReference>
<evidence type="ECO:0000256" key="4">
    <source>
        <dbReference type="ARBA" id="ARBA00023239"/>
    </source>
</evidence>
<dbReference type="InterPro" id="IPR010977">
    <property type="entry name" value="Aromatic_deC"/>
</dbReference>
<keyword evidence="3 5" id="KW-0663">Pyridoxal phosphate</keyword>
<dbReference type="Proteomes" id="UP001586593">
    <property type="component" value="Unassembled WGS sequence"/>
</dbReference>
<proteinExistence type="inferred from homology"/>
<evidence type="ECO:0000256" key="5">
    <source>
        <dbReference type="RuleBase" id="RU000382"/>
    </source>
</evidence>
<reference evidence="6 7" key="1">
    <citation type="journal article" date="2024" name="Commun. Biol.">
        <title>Comparative genomic analysis of thermophilic fungi reveals convergent evolutionary adaptations and gene losses.</title>
        <authorList>
            <person name="Steindorff A.S."/>
            <person name="Aguilar-Pontes M.V."/>
            <person name="Robinson A.J."/>
            <person name="Andreopoulos B."/>
            <person name="LaButti K."/>
            <person name="Kuo A."/>
            <person name="Mondo S."/>
            <person name="Riley R."/>
            <person name="Otillar R."/>
            <person name="Haridas S."/>
            <person name="Lipzen A."/>
            <person name="Grimwood J."/>
            <person name="Schmutz J."/>
            <person name="Clum A."/>
            <person name="Reid I.D."/>
            <person name="Moisan M.C."/>
            <person name="Butler G."/>
            <person name="Nguyen T.T.M."/>
            <person name="Dewar K."/>
            <person name="Conant G."/>
            <person name="Drula E."/>
            <person name="Henrissat B."/>
            <person name="Hansel C."/>
            <person name="Singer S."/>
            <person name="Hutchinson M.I."/>
            <person name="de Vries R.P."/>
            <person name="Natvig D.O."/>
            <person name="Powell A.J."/>
            <person name="Tsang A."/>
            <person name="Grigoriev I.V."/>
        </authorList>
    </citation>
    <scope>NUCLEOTIDE SEQUENCE [LARGE SCALE GENOMIC DNA]</scope>
    <source>
        <strain evidence="6 7">ATCC 24622</strain>
    </source>
</reference>
<dbReference type="PANTHER" id="PTHR11999">
    <property type="entry name" value="GROUP II PYRIDOXAL-5-PHOSPHATE DECARBOXYLASE"/>
    <property type="match status" value="1"/>
</dbReference>
<dbReference type="EMBL" id="JAZHXJ010000022">
    <property type="protein sequence ID" value="KAL1881456.1"/>
    <property type="molecule type" value="Genomic_DNA"/>
</dbReference>
<dbReference type="SUPFAM" id="SSF53383">
    <property type="entry name" value="PLP-dependent transferases"/>
    <property type="match status" value="1"/>
</dbReference>
<dbReference type="InterPro" id="IPR015421">
    <property type="entry name" value="PyrdxlP-dep_Trfase_major"/>
</dbReference>
<dbReference type="InterPro" id="IPR015424">
    <property type="entry name" value="PyrdxlP-dep_Trfase"/>
</dbReference>
<accession>A0ABR3Y0P2</accession>
<keyword evidence="4 5" id="KW-0456">Lyase</keyword>
<evidence type="ECO:0000313" key="6">
    <source>
        <dbReference type="EMBL" id="KAL1881456.1"/>
    </source>
</evidence>
<gene>
    <name evidence="6" type="ORF">VTK73DRAFT_3741</name>
</gene>
<dbReference type="PANTHER" id="PTHR11999:SF165">
    <property type="entry name" value="DECARBOXYLASE, PUTATIVE (AFU_ORTHOLOGUE AFUA_2G04980)-RELATED"/>
    <property type="match status" value="1"/>
</dbReference>
<dbReference type="Pfam" id="PF00282">
    <property type="entry name" value="Pyridoxal_deC"/>
    <property type="match status" value="1"/>
</dbReference>
<sequence length="524" mass="56731">MAGLETAYARLRRVLYERDDGILPTHATLEASVASLPQDDDPTYLVGRGSQATLDHLFRDIVPALNGQNLTGRYYGFVTGSSLPIAEVADNIVSALDQNVQVHLPDQTVSTIVEDTALRMLAALLELNGHDDNPAVPAGHHSYETRFPSRTFTTGATASNILGLACGREAVITGRIRRQGPEEPQETGSSTTAVTTVAGAGLLAACLAAGVRRIQVLTSMCHSSLSKAASIIGLGRGAVRDLPASASEPWRLNLDAVEHELSRGANEGVVSIIVVGAGEVNTGRFGTNGLDMPKLRSLADRYGAWIHVDGAFGIFARALPQRDEFLTLRAQTAGLELADSIALDCHKLLNVPYDTGAFFCRSPVIQSEVFSNANASYLSSHSSSQIPSPLNIGLENSRRFRALPVYAVLLSEGRSGLGEMFARMVRLAREVAAFVRDSDDYEWLPDPDASLDSTHIVVLFRARDSQLNENLAQRINETRRMYVSETRWDGQKACRIAVSSYRVDVKADLAVVKDVLRLVVQTKH</sequence>
<evidence type="ECO:0000256" key="3">
    <source>
        <dbReference type="ARBA" id="ARBA00022898"/>
    </source>
</evidence>
<evidence type="ECO:0000256" key="1">
    <source>
        <dbReference type="ARBA" id="ARBA00001933"/>
    </source>
</evidence>
<dbReference type="Gene3D" id="3.90.1150.10">
    <property type="entry name" value="Aspartate Aminotransferase, domain 1"/>
    <property type="match status" value="1"/>
</dbReference>
<keyword evidence="7" id="KW-1185">Reference proteome</keyword>
<evidence type="ECO:0000313" key="7">
    <source>
        <dbReference type="Proteomes" id="UP001586593"/>
    </source>
</evidence>
<comment type="similarity">
    <text evidence="2 5">Belongs to the group II decarboxylase family.</text>
</comment>